<gene>
    <name evidence="2" type="ORF">H8Z77_09330</name>
</gene>
<sequence>MKITMKSAVSNRLQQLCKERHITLHWLAVHSGVTPSTVYSIMNSKGEDVSIITVKRLCDGLNITLKEFFNDSDFQ</sequence>
<evidence type="ECO:0000313" key="3">
    <source>
        <dbReference type="Proteomes" id="UP000649151"/>
    </source>
</evidence>
<dbReference type="Proteomes" id="UP000649151">
    <property type="component" value="Unassembled WGS sequence"/>
</dbReference>
<comment type="caution">
    <text evidence="2">The sequence shown here is derived from an EMBL/GenBank/DDBJ whole genome shotgun (WGS) entry which is preliminary data.</text>
</comment>
<name>A0ABR7IST3_9CLOT</name>
<dbReference type="InterPro" id="IPR010982">
    <property type="entry name" value="Lambda_DNA-bd_dom_sf"/>
</dbReference>
<accession>A0ABR7IST3</accession>
<dbReference type="SUPFAM" id="SSF47413">
    <property type="entry name" value="lambda repressor-like DNA-binding domains"/>
    <property type="match status" value="1"/>
</dbReference>
<feature type="domain" description="HTH cro/C1-type" evidence="1">
    <location>
        <begin position="13"/>
        <end position="68"/>
    </location>
</feature>
<dbReference type="EMBL" id="JACOQK010000001">
    <property type="protein sequence ID" value="MBC5788214.1"/>
    <property type="molecule type" value="Genomic_DNA"/>
</dbReference>
<reference evidence="2 3" key="1">
    <citation type="submission" date="2020-08" db="EMBL/GenBank/DDBJ databases">
        <title>Genome public.</title>
        <authorList>
            <person name="Liu C."/>
            <person name="Sun Q."/>
        </authorList>
    </citation>
    <scope>NUCLEOTIDE SEQUENCE [LARGE SCALE GENOMIC DNA]</scope>
    <source>
        <strain evidence="2 3">NSJ-27</strain>
    </source>
</reference>
<keyword evidence="3" id="KW-1185">Reference proteome</keyword>
<dbReference type="CDD" id="cd00093">
    <property type="entry name" value="HTH_XRE"/>
    <property type="match status" value="1"/>
</dbReference>
<evidence type="ECO:0000313" key="2">
    <source>
        <dbReference type="EMBL" id="MBC5788214.1"/>
    </source>
</evidence>
<dbReference type="Pfam" id="PF13443">
    <property type="entry name" value="HTH_26"/>
    <property type="match status" value="1"/>
</dbReference>
<proteinExistence type="predicted"/>
<protein>
    <submittedName>
        <fullName evidence="2">Helix-turn-helix transcriptional regulator</fullName>
    </submittedName>
</protein>
<dbReference type="InterPro" id="IPR001387">
    <property type="entry name" value="Cro/C1-type_HTH"/>
</dbReference>
<organism evidence="2 3">
    <name type="scientific">Clostridium facile</name>
    <dbReference type="NCBI Taxonomy" id="2763035"/>
    <lineage>
        <taxon>Bacteria</taxon>
        <taxon>Bacillati</taxon>
        <taxon>Bacillota</taxon>
        <taxon>Clostridia</taxon>
        <taxon>Eubacteriales</taxon>
        <taxon>Clostridiaceae</taxon>
        <taxon>Clostridium</taxon>
    </lineage>
</organism>
<evidence type="ECO:0000259" key="1">
    <source>
        <dbReference type="PROSITE" id="PS50943"/>
    </source>
</evidence>
<dbReference type="PROSITE" id="PS50943">
    <property type="entry name" value="HTH_CROC1"/>
    <property type="match status" value="1"/>
</dbReference>
<dbReference type="Gene3D" id="1.10.260.40">
    <property type="entry name" value="lambda repressor-like DNA-binding domains"/>
    <property type="match status" value="1"/>
</dbReference>
<dbReference type="SMART" id="SM00530">
    <property type="entry name" value="HTH_XRE"/>
    <property type="match status" value="1"/>
</dbReference>